<dbReference type="NCBIfam" id="TIGR02595">
    <property type="entry name" value="PEP_CTERM"/>
    <property type="match status" value="1"/>
</dbReference>
<name>A0A5C6CNM7_9BACT</name>
<dbReference type="Proteomes" id="UP000318437">
    <property type="component" value="Unassembled WGS sequence"/>
</dbReference>
<evidence type="ECO:0000259" key="2">
    <source>
        <dbReference type="Pfam" id="PF07589"/>
    </source>
</evidence>
<evidence type="ECO:0000313" key="4">
    <source>
        <dbReference type="Proteomes" id="UP000318437"/>
    </source>
</evidence>
<comment type="caution">
    <text evidence="3">The sequence shown here is derived from an EMBL/GenBank/DDBJ whole genome shotgun (WGS) entry which is preliminary data.</text>
</comment>
<sequence precursor="true">MMTTTRKVLSALLVCALISSSAMVTQAGTINHGDFMGAGVAYTSVTESSNTDSVPLFGTPVVIGNQLRFFEPVALPNPSLGFGASSVSGASDVTDGFLSFMVQAKPGLGIGKIGFREGGDYSLAGFPGDQAKVIANLIIQSIRIDEVDGVAIAPISLSGLESTMAQLGVDPAAGPWSNMKMFSIDAALANIYPPTSSATKLTVRLNDSLLALTQGSGIANIVKKMFNVDVDTRINENTVPEPTSMALVMLGVVAFASTRRR</sequence>
<keyword evidence="1" id="KW-0732">Signal</keyword>
<dbReference type="EMBL" id="SJPS01000004">
    <property type="protein sequence ID" value="TWU26130.1"/>
    <property type="molecule type" value="Genomic_DNA"/>
</dbReference>
<feature type="domain" description="Ice-binding protein C-terminal" evidence="2">
    <location>
        <begin position="238"/>
        <end position="261"/>
    </location>
</feature>
<proteinExistence type="predicted"/>
<dbReference type="InterPro" id="IPR013424">
    <property type="entry name" value="Ice-binding_C"/>
</dbReference>
<keyword evidence="4" id="KW-1185">Reference proteome</keyword>
<evidence type="ECO:0000256" key="1">
    <source>
        <dbReference type="SAM" id="SignalP"/>
    </source>
</evidence>
<dbReference type="Pfam" id="PF07589">
    <property type="entry name" value="PEP-CTERM"/>
    <property type="match status" value="1"/>
</dbReference>
<feature type="chain" id="PRO_5022904565" description="Ice-binding protein C-terminal domain-containing protein" evidence="1">
    <location>
        <begin position="28"/>
        <end position="261"/>
    </location>
</feature>
<dbReference type="OrthoDB" id="272887at2"/>
<accession>A0A5C6CNM7</accession>
<organism evidence="3 4">
    <name type="scientific">Bythopirellula polymerisocia</name>
    <dbReference type="NCBI Taxonomy" id="2528003"/>
    <lineage>
        <taxon>Bacteria</taxon>
        <taxon>Pseudomonadati</taxon>
        <taxon>Planctomycetota</taxon>
        <taxon>Planctomycetia</taxon>
        <taxon>Pirellulales</taxon>
        <taxon>Lacipirellulaceae</taxon>
        <taxon>Bythopirellula</taxon>
    </lineage>
</organism>
<feature type="signal peptide" evidence="1">
    <location>
        <begin position="1"/>
        <end position="27"/>
    </location>
</feature>
<gene>
    <name evidence="3" type="ORF">Pla144_33470</name>
</gene>
<reference evidence="3 4" key="1">
    <citation type="submission" date="2019-02" db="EMBL/GenBank/DDBJ databases">
        <title>Deep-cultivation of Planctomycetes and their phenomic and genomic characterization uncovers novel biology.</title>
        <authorList>
            <person name="Wiegand S."/>
            <person name="Jogler M."/>
            <person name="Boedeker C."/>
            <person name="Pinto D."/>
            <person name="Vollmers J."/>
            <person name="Rivas-Marin E."/>
            <person name="Kohn T."/>
            <person name="Peeters S.H."/>
            <person name="Heuer A."/>
            <person name="Rast P."/>
            <person name="Oberbeckmann S."/>
            <person name="Bunk B."/>
            <person name="Jeske O."/>
            <person name="Meyerdierks A."/>
            <person name="Storesund J.E."/>
            <person name="Kallscheuer N."/>
            <person name="Luecker S."/>
            <person name="Lage O.M."/>
            <person name="Pohl T."/>
            <person name="Merkel B.J."/>
            <person name="Hornburger P."/>
            <person name="Mueller R.-W."/>
            <person name="Bruemmer F."/>
            <person name="Labrenz M."/>
            <person name="Spormann A.M."/>
            <person name="Op Den Camp H."/>
            <person name="Overmann J."/>
            <person name="Amann R."/>
            <person name="Jetten M.S.M."/>
            <person name="Mascher T."/>
            <person name="Medema M.H."/>
            <person name="Devos D.P."/>
            <person name="Kaster A.-K."/>
            <person name="Ovreas L."/>
            <person name="Rohde M."/>
            <person name="Galperin M.Y."/>
            <person name="Jogler C."/>
        </authorList>
    </citation>
    <scope>NUCLEOTIDE SEQUENCE [LARGE SCALE GENOMIC DNA]</scope>
    <source>
        <strain evidence="3 4">Pla144</strain>
    </source>
</reference>
<dbReference type="RefSeq" id="WP_146451671.1">
    <property type="nucleotide sequence ID" value="NZ_SJPS01000004.1"/>
</dbReference>
<dbReference type="AlphaFoldDB" id="A0A5C6CNM7"/>
<evidence type="ECO:0000313" key="3">
    <source>
        <dbReference type="EMBL" id="TWU26130.1"/>
    </source>
</evidence>
<protein>
    <recommendedName>
        <fullName evidence="2">Ice-binding protein C-terminal domain-containing protein</fullName>
    </recommendedName>
</protein>